<evidence type="ECO:0000313" key="2">
    <source>
        <dbReference type="Proteomes" id="UP000071778"/>
    </source>
</evidence>
<gene>
    <name evidence="1" type="ORF">CAter282_2334</name>
</gene>
<accession>A0A127QKG0</accession>
<evidence type="ECO:0000313" key="1">
    <source>
        <dbReference type="EMBL" id="AMP10082.1"/>
    </source>
</evidence>
<reference evidence="1 2" key="1">
    <citation type="submission" date="2015-11" db="EMBL/GenBank/DDBJ databases">
        <title>Exploring the genomic traits of fungus-feeding bacterial genus Collimonas.</title>
        <authorList>
            <person name="Song C."/>
            <person name="Schmidt R."/>
            <person name="de Jager V."/>
            <person name="Krzyzanowska D."/>
            <person name="Jongedijk E."/>
            <person name="Cankar K."/>
            <person name="Beekwilder J."/>
            <person name="van Veen A."/>
            <person name="de Boer W."/>
            <person name="van Veen J.A."/>
            <person name="Garbeva P."/>
        </authorList>
    </citation>
    <scope>NUCLEOTIDE SEQUENCE [LARGE SCALE GENOMIC DNA]</scope>
    <source>
        <strain evidence="1 2">Ter282</strain>
    </source>
</reference>
<organism evidence="1 2">
    <name type="scientific">Collimonas arenae</name>
    <dbReference type="NCBI Taxonomy" id="279058"/>
    <lineage>
        <taxon>Bacteria</taxon>
        <taxon>Pseudomonadati</taxon>
        <taxon>Pseudomonadota</taxon>
        <taxon>Betaproteobacteria</taxon>
        <taxon>Burkholderiales</taxon>
        <taxon>Oxalobacteraceae</taxon>
        <taxon>Collimonas</taxon>
    </lineage>
</organism>
<dbReference type="PATRIC" id="fig|279058.18.peg.2303"/>
<protein>
    <submittedName>
        <fullName evidence="1">Uncharacterized protein</fullName>
    </submittedName>
</protein>
<dbReference type="Proteomes" id="UP000071778">
    <property type="component" value="Chromosome"/>
</dbReference>
<dbReference type="AlphaFoldDB" id="A0A127QKG0"/>
<proteinExistence type="predicted"/>
<dbReference type="EMBL" id="CP013235">
    <property type="protein sequence ID" value="AMP10082.1"/>
    <property type="molecule type" value="Genomic_DNA"/>
</dbReference>
<sequence>MIVVKCYNSVTLLPASERQPHSLAMMKNGFRKFTLIQHCL</sequence>
<keyword evidence="2" id="KW-1185">Reference proteome</keyword>
<name>A0A127QKG0_9BURK</name>